<dbReference type="STRING" id="1302690.BUE76_05050"/>
<protein>
    <submittedName>
        <fullName evidence="1">Uncharacterized protein</fullName>
    </submittedName>
</protein>
<keyword evidence="2" id="KW-1185">Reference proteome</keyword>
<organism evidence="1 2">
    <name type="scientific">Cnuella takakiae</name>
    <dbReference type="NCBI Taxonomy" id="1302690"/>
    <lineage>
        <taxon>Bacteria</taxon>
        <taxon>Pseudomonadati</taxon>
        <taxon>Bacteroidota</taxon>
        <taxon>Chitinophagia</taxon>
        <taxon>Chitinophagales</taxon>
        <taxon>Chitinophagaceae</taxon>
        <taxon>Cnuella</taxon>
    </lineage>
</organism>
<gene>
    <name evidence="1" type="ORF">SAMN05444008_12715</name>
</gene>
<dbReference type="Proteomes" id="UP000184368">
    <property type="component" value="Unassembled WGS sequence"/>
</dbReference>
<evidence type="ECO:0000313" key="2">
    <source>
        <dbReference type="Proteomes" id="UP000184368"/>
    </source>
</evidence>
<evidence type="ECO:0000313" key="1">
    <source>
        <dbReference type="EMBL" id="SHG34428.1"/>
    </source>
</evidence>
<dbReference type="EMBL" id="FQUO01000027">
    <property type="protein sequence ID" value="SHG34428.1"/>
    <property type="molecule type" value="Genomic_DNA"/>
</dbReference>
<accession>A0A1M5J1E3</accession>
<sequence length="738" mass="83269">MWLMRFLDRTLLLLVVVLLGTQAFAQSSASLVVKYKADIRRQLFHDYVDREQRAALAADGNRSTGFQVSADDELNYLVTEALTTTVDRLQRTIETDSALTHTQKVAYIRGLENILKKFAAGYKSRQFLASSLPQALSRYEEAVVLDRAGRPIDNLVKGAPFAVADMLVGSGAFEQNPGIRLAKNDVVRKFVQIHPQRTFQLLNENPDLPFRDSLVLVVGRKYPRLLYDYAAANNALGRAIRKIDDPLVQTVSKMATSGGSGQIYFAFLDNLLKGRMSLSTIDSVKNDEVRFYRLLVKTRLDYVRRIQQKEEVLELAALTDMLERRARNIFIKEINGLHEQPDGVRFRILNQLTPQELYYLVVSGENEIYTSSYTRGVYPVMMQKIGNRGDSLLVSVGFDRFRKFIKIAAGFNTLNGFLKTFPSPDDSRVLMTAFVNGLERTTNLEDGVDIADSYVSISEGNPELADYVLELTKYNYEKNLAANNQRGKVMYNLLQKLFLSADSSNKIDLSQEFGIPPVYNIPYNNLADTASRVVMQVFFYGDEDGTNIYQGFLRQFGGSNWKITYAPQWVQISSTRGKPILIFANKPLPEESGKDEEAQDALSAYLSEKGMEPSIIIHRGHSYYAESTIEHILPSAKIVFMGSCGGYHLIHDVLQHSPDAHIIASKQIGKTVINQPFFNLLTEKMRNGQGIEWIPFWNEFKRTAGGVDGFEDYIPPHKNLGAIFIKAYNKSMGAEEEE</sequence>
<reference evidence="1 2" key="1">
    <citation type="submission" date="2016-11" db="EMBL/GenBank/DDBJ databases">
        <authorList>
            <person name="Jaros S."/>
            <person name="Januszkiewicz K."/>
            <person name="Wedrychowicz H."/>
        </authorList>
    </citation>
    <scope>NUCLEOTIDE SEQUENCE [LARGE SCALE GENOMIC DNA]</scope>
    <source>
        <strain evidence="1 2">DSM 26897</strain>
    </source>
</reference>
<dbReference type="AlphaFoldDB" id="A0A1M5J1E3"/>
<name>A0A1M5J1E3_9BACT</name>
<proteinExistence type="predicted"/>